<dbReference type="RefSeq" id="WP_078111115.1">
    <property type="nucleotide sequence ID" value="NZ_CP065424.1"/>
</dbReference>
<dbReference type="Proteomes" id="UP000189761">
    <property type="component" value="Unassembled WGS sequence"/>
</dbReference>
<comment type="caution">
    <text evidence="2">The sequence shown here is derived from an EMBL/GenBank/DDBJ whole genome shotgun (WGS) entry which is preliminary data.</text>
</comment>
<keyword evidence="3" id="KW-1185">Reference proteome</keyword>
<dbReference type="AlphaFoldDB" id="A0A8E2I4A8"/>
<protein>
    <submittedName>
        <fullName evidence="2">Uncharacterized protein</fullName>
    </submittedName>
</protein>
<feature type="transmembrane region" description="Helical" evidence="1">
    <location>
        <begin position="89"/>
        <end position="112"/>
    </location>
</feature>
<evidence type="ECO:0000313" key="3">
    <source>
        <dbReference type="Proteomes" id="UP000189761"/>
    </source>
</evidence>
<proteinExistence type="predicted"/>
<keyword evidence="1" id="KW-0812">Transmembrane</keyword>
<evidence type="ECO:0000313" key="2">
    <source>
        <dbReference type="EMBL" id="OOP66446.1"/>
    </source>
</evidence>
<sequence>MDKLLIWALFILPWLSLIFMNNSSIRRYMPVAFLATIINTIIAQIAWFHHWWKFNESLFYWDKIAPLFTVYGVFLIGTMWIFYFTFNKFWIYMLVNAVIDFFYGFIFSRILNMREIREDGEISSLLNFLLMMFIAVILYLYQLWQDKKQ</sequence>
<dbReference type="EMBL" id="MTLA01000314">
    <property type="protein sequence ID" value="OOP66446.1"/>
    <property type="molecule type" value="Genomic_DNA"/>
</dbReference>
<organism evidence="2 3">
    <name type="scientific">Heyndrickxia oleronia</name>
    <dbReference type="NCBI Taxonomy" id="38875"/>
    <lineage>
        <taxon>Bacteria</taxon>
        <taxon>Bacillati</taxon>
        <taxon>Bacillota</taxon>
        <taxon>Bacilli</taxon>
        <taxon>Bacillales</taxon>
        <taxon>Bacillaceae</taxon>
        <taxon>Heyndrickxia</taxon>
    </lineage>
</organism>
<keyword evidence="1" id="KW-0472">Membrane</keyword>
<reference evidence="2 3" key="1">
    <citation type="submission" date="2017-01" db="EMBL/GenBank/DDBJ databases">
        <title>Draft genome sequence of Bacillus oleronius.</title>
        <authorList>
            <person name="Allam M."/>
        </authorList>
    </citation>
    <scope>NUCLEOTIDE SEQUENCE [LARGE SCALE GENOMIC DNA]</scope>
    <source>
        <strain evidence="2 3">DSM 9356</strain>
    </source>
</reference>
<feature type="transmembrane region" description="Helical" evidence="1">
    <location>
        <begin position="124"/>
        <end position="144"/>
    </location>
</feature>
<feature type="transmembrane region" description="Helical" evidence="1">
    <location>
        <begin position="64"/>
        <end position="83"/>
    </location>
</feature>
<gene>
    <name evidence="2" type="ORF">BWZ43_20965</name>
</gene>
<feature type="transmembrane region" description="Helical" evidence="1">
    <location>
        <begin position="30"/>
        <end position="52"/>
    </location>
</feature>
<name>A0A8E2I4A8_9BACI</name>
<evidence type="ECO:0000256" key="1">
    <source>
        <dbReference type="SAM" id="Phobius"/>
    </source>
</evidence>
<keyword evidence="1" id="KW-1133">Transmembrane helix</keyword>
<accession>A0A8E2I4A8</accession>